<reference evidence="2 3" key="1">
    <citation type="submission" date="2016-12" db="EMBL/GenBank/DDBJ databases">
        <title>Analysis of the Molecular Diversity Among Cronobacter Species Isolated from Filth Flies Using a Pan Genomic DNA Microarray.</title>
        <authorList>
            <person name="Pava-Ripoll M."/>
            <person name="Tall B."/>
            <person name="Farber J."/>
            <person name="Fanning S."/>
            <person name="Lehner A."/>
            <person name="Stephan R."/>
            <person name="Pagotto F."/>
            <person name="Iverson C."/>
            <person name="Ziobro G."/>
            <person name="Miller A."/>
            <person name="Pearson R."/>
            <person name="Yan Q."/>
            <person name="Kim M."/>
            <person name="Jeong S."/>
            <person name="Park J."/>
            <person name="Jun S."/>
            <person name="Choi H."/>
            <person name="Chung T."/>
            <person name="Yoo Y."/>
            <person name="Park E."/>
            <person name="Hwang S."/>
            <person name="Lee B."/>
            <person name="Sathyamoorthy V."/>
            <person name="Carter L."/>
            <person name="Mammel M."/>
            <person name="Jackson S."/>
            <person name="Kothary M."/>
            <person name="Patel I."/>
            <person name="Grim C."/>
            <person name="Gopinath G."/>
            <person name="Gangiredla J."/>
            <person name="Chase H."/>
        </authorList>
    </citation>
    <scope>NUCLEOTIDE SEQUENCE [LARGE SCALE GENOMIC DNA]</scope>
    <source>
        <strain evidence="2 3">MOD1-Md1s</strain>
    </source>
</reference>
<protein>
    <submittedName>
        <fullName evidence="2">Uncharacterized protein</fullName>
    </submittedName>
</protein>
<dbReference type="RefSeq" id="WP_075194140.1">
    <property type="nucleotide sequence ID" value="NZ_JADKNN010000030.1"/>
</dbReference>
<evidence type="ECO:0000313" key="3">
    <source>
        <dbReference type="Proteomes" id="UP000244378"/>
    </source>
</evidence>
<dbReference type="Proteomes" id="UP000469927">
    <property type="component" value="Unassembled WGS sequence"/>
</dbReference>
<organism evidence="2 3">
    <name type="scientific">Cronobacter muytjensii</name>
    <dbReference type="NCBI Taxonomy" id="413501"/>
    <lineage>
        <taxon>Bacteria</taxon>
        <taxon>Pseudomonadati</taxon>
        <taxon>Pseudomonadota</taxon>
        <taxon>Gammaproteobacteria</taxon>
        <taxon>Enterobacterales</taxon>
        <taxon>Enterobacteriaceae</taxon>
        <taxon>Cronobacter</taxon>
    </lineage>
</organism>
<reference evidence="1 4" key="2">
    <citation type="submission" date="2019-08" db="EMBL/GenBank/DDBJ databases">
        <title>Prevalence, distribution, and phylogeny of type two toxin-antitoxin genes possessed by Cronobacter species where C. sakazakii homologs follow sequence type lineages.</title>
        <authorList>
            <person name="Finkelstein S."/>
            <person name="Negrete F."/>
            <person name="Jang H."/>
            <person name="Gopinath G.R."/>
            <person name="Tall B.D."/>
        </authorList>
    </citation>
    <scope>NUCLEOTIDE SEQUENCE [LARGE SCALE GENOMIC DNA]</scope>
    <source>
        <strain evidence="1 4">MOD1_GK1257</strain>
    </source>
</reference>
<dbReference type="AlphaFoldDB" id="A0A2T7AI98"/>
<evidence type="ECO:0000313" key="2">
    <source>
        <dbReference type="EMBL" id="PUX07674.1"/>
    </source>
</evidence>
<dbReference type="OrthoDB" id="3532550at2"/>
<gene>
    <name evidence="2" type="ORF">AUN14_20525</name>
    <name evidence="1" type="ORF">FZI19_12265</name>
</gene>
<comment type="caution">
    <text evidence="2">The sequence shown here is derived from an EMBL/GenBank/DDBJ whole genome shotgun (WGS) entry which is preliminary data.</text>
</comment>
<proteinExistence type="predicted"/>
<sequence>MNDTWKKIQPLRVASGWSIDVNNFYEYEPAVENMTWFYGSVLISGHNNKGLYFDAKYEPEGDPDGEFIVDFLKISKKGVGEAFLGSKKTKSKQDLIQFIEYFMFTEELPEY</sequence>
<name>A0A2T7AI98_9ENTR</name>
<evidence type="ECO:0000313" key="1">
    <source>
        <dbReference type="EMBL" id="KAB0878132.1"/>
    </source>
</evidence>
<dbReference type="EMBL" id="WAGD01000033">
    <property type="protein sequence ID" value="KAB0878132.1"/>
    <property type="molecule type" value="Genomic_DNA"/>
</dbReference>
<keyword evidence="4" id="KW-1185">Reference proteome</keyword>
<dbReference type="Proteomes" id="UP000244378">
    <property type="component" value="Unassembled WGS sequence"/>
</dbReference>
<dbReference type="EMBL" id="MSAE01000060">
    <property type="protein sequence ID" value="PUX07674.1"/>
    <property type="molecule type" value="Genomic_DNA"/>
</dbReference>
<accession>A0A2T7AI98</accession>
<evidence type="ECO:0000313" key="4">
    <source>
        <dbReference type="Proteomes" id="UP000469927"/>
    </source>
</evidence>